<reference evidence="4" key="1">
    <citation type="journal article" date="2019" name="Int. J. Syst. Evol. Microbiol.">
        <title>The Global Catalogue of Microorganisms (GCM) 10K type strain sequencing project: providing services to taxonomists for standard genome sequencing and annotation.</title>
        <authorList>
            <consortium name="The Broad Institute Genomics Platform"/>
            <consortium name="The Broad Institute Genome Sequencing Center for Infectious Disease"/>
            <person name="Wu L."/>
            <person name="Ma J."/>
        </authorList>
    </citation>
    <scope>NUCLEOTIDE SEQUENCE [LARGE SCALE GENOMIC DNA]</scope>
    <source>
        <strain evidence="4">JCM 17979</strain>
    </source>
</reference>
<feature type="region of interest" description="Disordered" evidence="1">
    <location>
        <begin position="43"/>
        <end position="68"/>
    </location>
</feature>
<evidence type="ECO:0000313" key="4">
    <source>
        <dbReference type="Proteomes" id="UP001500928"/>
    </source>
</evidence>
<dbReference type="InterPro" id="IPR036397">
    <property type="entry name" value="RNaseH_sf"/>
</dbReference>
<dbReference type="Pfam" id="PF13683">
    <property type="entry name" value="rve_3"/>
    <property type="match status" value="1"/>
</dbReference>
<proteinExistence type="predicted"/>
<sequence>MDPVLVAAVARVAAGEKINVSRVCRDTGVSRADFYRKLARFQQHGSPGLAPRSRAPHRRPSKTAPHVAEAVVRARKELADEGWDHGAQSIYWRLVDIAANGVHPTGGPVLDVAEVPSRATIHRILIGRGQITPQPRKRPHRGRRFVHPAPNAVWQIDGTDLELADGTGATVVQIIDDHSRLDVACHAATSENSHAVWSALCSGFAAYGYPACVLSDNGTAFSGRRRRWPMVETERRLAALGITTIVSSIGHPQTCGKNERAHKTLQHWLAAHPAPACLAELQTLLETYRAGYNHRRRHQALGGDTPHQRFHALERARPAGPAARVAGHLTRTVSATGVIRFSGASIGLGRRHAGATAEVFWQGDRVTVLIDDTVAASLTLDRTVRYQRTTNLSPMC</sequence>
<dbReference type="SUPFAM" id="SSF53098">
    <property type="entry name" value="Ribonuclease H-like"/>
    <property type="match status" value="1"/>
</dbReference>
<dbReference type="RefSeq" id="WP_345425464.1">
    <property type="nucleotide sequence ID" value="NZ_BAABHO010000115.1"/>
</dbReference>
<name>A0ABP9CSE2_9PSEU</name>
<feature type="domain" description="Integrase catalytic" evidence="2">
    <location>
        <begin position="146"/>
        <end position="314"/>
    </location>
</feature>
<dbReference type="InterPro" id="IPR012337">
    <property type="entry name" value="RNaseH-like_sf"/>
</dbReference>
<evidence type="ECO:0000313" key="3">
    <source>
        <dbReference type="EMBL" id="GAA4815159.1"/>
    </source>
</evidence>
<accession>A0ABP9CSE2</accession>
<gene>
    <name evidence="3" type="ORF">GCM10023200_60400</name>
</gene>
<dbReference type="EMBL" id="BAABHO010000115">
    <property type="protein sequence ID" value="GAA4815159.1"/>
    <property type="molecule type" value="Genomic_DNA"/>
</dbReference>
<keyword evidence="4" id="KW-1185">Reference proteome</keyword>
<evidence type="ECO:0000259" key="2">
    <source>
        <dbReference type="PROSITE" id="PS50994"/>
    </source>
</evidence>
<dbReference type="PROSITE" id="PS50994">
    <property type="entry name" value="INTEGRASE"/>
    <property type="match status" value="1"/>
</dbReference>
<dbReference type="PANTHER" id="PTHR35004:SF7">
    <property type="entry name" value="INTEGRASE PROTEIN"/>
    <property type="match status" value="1"/>
</dbReference>
<organism evidence="3 4">
    <name type="scientific">Actinomycetospora chlora</name>
    <dbReference type="NCBI Taxonomy" id="663608"/>
    <lineage>
        <taxon>Bacteria</taxon>
        <taxon>Bacillati</taxon>
        <taxon>Actinomycetota</taxon>
        <taxon>Actinomycetes</taxon>
        <taxon>Pseudonocardiales</taxon>
        <taxon>Pseudonocardiaceae</taxon>
        <taxon>Actinomycetospora</taxon>
    </lineage>
</organism>
<protein>
    <submittedName>
        <fullName evidence="3">IS481 family transposase</fullName>
    </submittedName>
</protein>
<comment type="caution">
    <text evidence="3">The sequence shown here is derived from an EMBL/GenBank/DDBJ whole genome shotgun (WGS) entry which is preliminary data.</text>
</comment>
<dbReference type="InterPro" id="IPR001584">
    <property type="entry name" value="Integrase_cat-core"/>
</dbReference>
<dbReference type="InterPro" id="IPR009057">
    <property type="entry name" value="Homeodomain-like_sf"/>
</dbReference>
<dbReference type="PANTHER" id="PTHR35004">
    <property type="entry name" value="TRANSPOSASE RV3428C-RELATED"/>
    <property type="match status" value="1"/>
</dbReference>
<dbReference type="Proteomes" id="UP001500928">
    <property type="component" value="Unassembled WGS sequence"/>
</dbReference>
<dbReference type="SUPFAM" id="SSF46689">
    <property type="entry name" value="Homeodomain-like"/>
    <property type="match status" value="1"/>
</dbReference>
<dbReference type="Pfam" id="PF13551">
    <property type="entry name" value="HTH_29"/>
    <property type="match status" value="1"/>
</dbReference>
<evidence type="ECO:0000256" key="1">
    <source>
        <dbReference type="SAM" id="MobiDB-lite"/>
    </source>
</evidence>
<dbReference type="Gene3D" id="3.30.420.10">
    <property type="entry name" value="Ribonuclease H-like superfamily/Ribonuclease H"/>
    <property type="match status" value="1"/>
</dbReference>